<name>A0A0G0WZM9_UNCKA</name>
<dbReference type="PANTHER" id="PTHR22946">
    <property type="entry name" value="DIENELACTONE HYDROLASE DOMAIN-CONTAINING PROTEIN-RELATED"/>
    <property type="match status" value="1"/>
</dbReference>
<dbReference type="AlphaFoldDB" id="A0A0G0WZM9"/>
<dbReference type="GO" id="GO:0052689">
    <property type="term" value="F:carboxylic ester hydrolase activity"/>
    <property type="evidence" value="ECO:0007669"/>
    <property type="project" value="UniProtKB-ARBA"/>
</dbReference>
<comment type="caution">
    <text evidence="4">The sequence shown here is derived from an EMBL/GenBank/DDBJ whole genome shotgun (WGS) entry which is preliminary data.</text>
</comment>
<keyword evidence="1" id="KW-0378">Hydrolase</keyword>
<evidence type="ECO:0000259" key="3">
    <source>
        <dbReference type="Pfam" id="PF00326"/>
    </source>
</evidence>
<organism evidence="4 5">
    <name type="scientific">candidate division WWE3 bacterium GW2011_GWB1_41_6</name>
    <dbReference type="NCBI Taxonomy" id="1619112"/>
    <lineage>
        <taxon>Bacteria</taxon>
        <taxon>Katanobacteria</taxon>
    </lineage>
</organism>
<evidence type="ECO:0000256" key="2">
    <source>
        <dbReference type="SAM" id="MobiDB-lite"/>
    </source>
</evidence>
<evidence type="ECO:0000313" key="5">
    <source>
        <dbReference type="Proteomes" id="UP000034163"/>
    </source>
</evidence>
<dbReference type="InterPro" id="IPR001375">
    <property type="entry name" value="Peptidase_S9_cat"/>
</dbReference>
<gene>
    <name evidence="4" type="ORF">UU72_C0001G0096</name>
</gene>
<dbReference type="GO" id="GO:0006508">
    <property type="term" value="P:proteolysis"/>
    <property type="evidence" value="ECO:0007669"/>
    <property type="project" value="InterPro"/>
</dbReference>
<evidence type="ECO:0000256" key="1">
    <source>
        <dbReference type="ARBA" id="ARBA00022801"/>
    </source>
</evidence>
<accession>A0A0G0WZM9</accession>
<dbReference type="GO" id="GO:0008236">
    <property type="term" value="F:serine-type peptidase activity"/>
    <property type="evidence" value="ECO:0007669"/>
    <property type="project" value="InterPro"/>
</dbReference>
<feature type="domain" description="Peptidase S9 prolyl oligopeptidase catalytic" evidence="3">
    <location>
        <begin position="149"/>
        <end position="359"/>
    </location>
</feature>
<evidence type="ECO:0000313" key="4">
    <source>
        <dbReference type="EMBL" id="KKS17612.1"/>
    </source>
</evidence>
<reference evidence="4 5" key="1">
    <citation type="journal article" date="2015" name="Nature">
        <title>rRNA introns, odd ribosomes, and small enigmatic genomes across a large radiation of phyla.</title>
        <authorList>
            <person name="Brown C.T."/>
            <person name="Hug L.A."/>
            <person name="Thomas B.C."/>
            <person name="Sharon I."/>
            <person name="Castelle C.J."/>
            <person name="Singh A."/>
            <person name="Wilkins M.J."/>
            <person name="Williams K.H."/>
            <person name="Banfield J.F."/>
        </authorList>
    </citation>
    <scope>NUCLEOTIDE SEQUENCE [LARGE SCALE GENOMIC DNA]</scope>
</reference>
<dbReference type="Pfam" id="PF00326">
    <property type="entry name" value="Peptidase_S9"/>
    <property type="match status" value="1"/>
</dbReference>
<feature type="region of interest" description="Disordered" evidence="2">
    <location>
        <begin position="244"/>
        <end position="263"/>
    </location>
</feature>
<dbReference type="Proteomes" id="UP000034163">
    <property type="component" value="Unassembled WGS sequence"/>
</dbReference>
<dbReference type="SUPFAM" id="SSF53474">
    <property type="entry name" value="alpha/beta-Hydrolases"/>
    <property type="match status" value="1"/>
</dbReference>
<dbReference type="EMBL" id="LCBS01000001">
    <property type="protein sequence ID" value="KKS17612.1"/>
    <property type="molecule type" value="Genomic_DNA"/>
</dbReference>
<proteinExistence type="predicted"/>
<dbReference type="PATRIC" id="fig|1619112.3.peg.99"/>
<protein>
    <recommendedName>
        <fullName evidence="3">Peptidase S9 prolyl oligopeptidase catalytic domain-containing protein</fullName>
    </recommendedName>
</protein>
<dbReference type="InterPro" id="IPR029058">
    <property type="entry name" value="AB_hydrolase_fold"/>
</dbReference>
<dbReference type="PANTHER" id="PTHR22946:SF9">
    <property type="entry name" value="POLYKETIDE TRANSFERASE AF380"/>
    <property type="match status" value="1"/>
</dbReference>
<sequence>MNKIRLIIAILTLIFIASGIYAAYRISGNTARSDIAGSAGPFELFNPAEELGDVLSDQEKVHPLQISQMRKNEYPGSEIIIEETLSSGSNYDRYITSYRSEGLKIYALLTVPRSEKPETGWPVIVFNHGYIPPDQYRTTEKYIAYTDAFSRNGYIVFRPDYRGHGSSEGTPEGAYYSTAYTVDVLNAVSSVKKYKDVDPEKIGMWGHSMGGSITLRSMVVTDDIKAGVIWAGVVASYQDMSENWRRSRPWSPSPREQSVRRPNRQEIVEAYGDFSTNPEFWQSISPIFHVSDISGPVQIHHGTADGEVPVLFSERLDEALKNAGKITEFYTYRGDDHNLSANLGTALQRSVEFFDKYVKDAE</sequence>
<dbReference type="InterPro" id="IPR050261">
    <property type="entry name" value="FrsA_esterase"/>
</dbReference>
<dbReference type="Gene3D" id="3.40.50.1820">
    <property type="entry name" value="alpha/beta hydrolase"/>
    <property type="match status" value="1"/>
</dbReference>